<keyword evidence="2" id="KW-1185">Reference proteome</keyword>
<evidence type="ECO:0000313" key="2">
    <source>
        <dbReference type="Proteomes" id="UP000261520"/>
    </source>
</evidence>
<dbReference type="SUPFAM" id="SSF52540">
    <property type="entry name" value="P-loop containing nucleoside triphosphate hydrolases"/>
    <property type="match status" value="1"/>
</dbReference>
<dbReference type="STRING" id="409849.ENSPMGP00000000365"/>
<dbReference type="GO" id="GO:0006955">
    <property type="term" value="P:immune response"/>
    <property type="evidence" value="ECO:0007669"/>
    <property type="project" value="TreeGrafter"/>
</dbReference>
<dbReference type="Ensembl" id="ENSPMGT00000000384.1">
    <property type="protein sequence ID" value="ENSPMGP00000000365.1"/>
    <property type="gene ID" value="ENSPMGG00000000369.1"/>
</dbReference>
<organism evidence="1 2">
    <name type="scientific">Periophthalmus magnuspinnatus</name>
    <dbReference type="NCBI Taxonomy" id="409849"/>
    <lineage>
        <taxon>Eukaryota</taxon>
        <taxon>Metazoa</taxon>
        <taxon>Chordata</taxon>
        <taxon>Craniata</taxon>
        <taxon>Vertebrata</taxon>
        <taxon>Euteleostomi</taxon>
        <taxon>Actinopterygii</taxon>
        <taxon>Neopterygii</taxon>
        <taxon>Teleostei</taxon>
        <taxon>Neoteleostei</taxon>
        <taxon>Acanthomorphata</taxon>
        <taxon>Gobiaria</taxon>
        <taxon>Gobiiformes</taxon>
        <taxon>Gobioidei</taxon>
        <taxon>Gobiidae</taxon>
        <taxon>Oxudercinae</taxon>
        <taxon>Periophthalmus</taxon>
    </lineage>
</organism>
<proteinExistence type="predicted"/>
<dbReference type="PANTHER" id="PTHR14241:SF32">
    <property type="entry name" value="VWFA DOMAIN-CONTAINING PROTEIN-RELATED"/>
    <property type="match status" value="1"/>
</dbReference>
<dbReference type="InterPro" id="IPR027417">
    <property type="entry name" value="P-loop_NTPase"/>
</dbReference>
<dbReference type="PANTHER" id="PTHR14241">
    <property type="entry name" value="INTERFERON-INDUCED PROTEIN 44"/>
    <property type="match status" value="1"/>
</dbReference>
<accession>A0A3B3Z703</accession>
<name>A0A3B3Z703_9GOBI</name>
<reference evidence="1" key="1">
    <citation type="submission" date="2025-08" db="UniProtKB">
        <authorList>
            <consortium name="Ensembl"/>
        </authorList>
    </citation>
    <scope>IDENTIFICATION</scope>
</reference>
<evidence type="ECO:0000313" key="1">
    <source>
        <dbReference type="Ensembl" id="ENSPMGP00000000365.1"/>
    </source>
</evidence>
<dbReference type="Proteomes" id="UP000261520">
    <property type="component" value="Unplaced"/>
</dbReference>
<protein>
    <recommendedName>
        <fullName evidence="3">G domain-containing protein</fullName>
    </recommendedName>
</protein>
<evidence type="ECO:0008006" key="3">
    <source>
        <dbReference type="Google" id="ProtNLM"/>
    </source>
</evidence>
<reference evidence="1" key="2">
    <citation type="submission" date="2025-09" db="UniProtKB">
        <authorList>
            <consortium name="Ensembl"/>
        </authorList>
    </citation>
    <scope>IDENTIFICATION</scope>
</reference>
<dbReference type="Gene3D" id="3.40.50.300">
    <property type="entry name" value="P-loop containing nucleotide triphosphate hydrolases"/>
    <property type="match status" value="1"/>
</dbReference>
<sequence>MGKCYIFNVLSTVMKTPWRTFSERENQNDLLSLIKNFRPSKDEVKRLHILLYGPVGGGKSTFINSVNTVLRGTSAIPPHSRIYLYNPTRYKNHSIRRERSKEFFPFVFTDIMGMEPDKNGIHVEDLILMLKGHVRDGYKFNPCSPLTDTSSQFYNPNPAPEDKVHLLVCVLPAHSSSKLNFVPFSEIPHVVLLTHIDVLCKKVEENVMNVFKVKAVLDKIKDYGGKLGFDENNFFPVRNYCRGYLQQNENLDKLILITLQHMLNYADDFTHTL</sequence>
<dbReference type="AlphaFoldDB" id="A0A3B3Z703"/>